<dbReference type="InterPro" id="IPR000477">
    <property type="entry name" value="RT_dom"/>
</dbReference>
<dbReference type="Proteomes" id="UP000719412">
    <property type="component" value="Unassembled WGS sequence"/>
</dbReference>
<protein>
    <recommendedName>
        <fullName evidence="2">Reverse transcriptase domain-containing protein</fullName>
    </recommendedName>
</protein>
<dbReference type="Gene3D" id="3.60.10.10">
    <property type="entry name" value="Endonuclease/exonuclease/phosphatase"/>
    <property type="match status" value="1"/>
</dbReference>
<dbReference type="Pfam" id="PF00078">
    <property type="entry name" value="RVT_1"/>
    <property type="match status" value="1"/>
</dbReference>
<dbReference type="InterPro" id="IPR001878">
    <property type="entry name" value="Znf_CCHC"/>
</dbReference>
<dbReference type="InterPro" id="IPR035979">
    <property type="entry name" value="RBD_domain_sf"/>
</dbReference>
<comment type="caution">
    <text evidence="3">The sequence shown here is derived from an EMBL/GenBank/DDBJ whole genome shotgun (WGS) entry which is preliminary data.</text>
</comment>
<dbReference type="Pfam" id="PF07530">
    <property type="entry name" value="PRE_C2HC"/>
    <property type="match status" value="1"/>
</dbReference>
<evidence type="ECO:0000256" key="1">
    <source>
        <dbReference type="SAM" id="MobiDB-lite"/>
    </source>
</evidence>
<organism evidence="3 5">
    <name type="scientific">Tenebrio molitor</name>
    <name type="common">Yellow mealworm beetle</name>
    <dbReference type="NCBI Taxonomy" id="7067"/>
    <lineage>
        <taxon>Eukaryota</taxon>
        <taxon>Metazoa</taxon>
        <taxon>Ecdysozoa</taxon>
        <taxon>Arthropoda</taxon>
        <taxon>Hexapoda</taxon>
        <taxon>Insecta</taxon>
        <taxon>Pterygota</taxon>
        <taxon>Neoptera</taxon>
        <taxon>Endopterygota</taxon>
        <taxon>Coleoptera</taxon>
        <taxon>Polyphaga</taxon>
        <taxon>Cucujiformia</taxon>
        <taxon>Tenebrionidae</taxon>
        <taxon>Tenebrio</taxon>
    </lineage>
</organism>
<dbReference type="PANTHER" id="PTHR33273">
    <property type="entry name" value="DOMAIN-CONTAINING PROTEIN, PUTATIVE-RELATED"/>
    <property type="match status" value="1"/>
</dbReference>
<dbReference type="EMBL" id="JABDTM020029304">
    <property type="protein sequence ID" value="KAH0808061.1"/>
    <property type="molecule type" value="Genomic_DNA"/>
</dbReference>
<dbReference type="InterPro" id="IPR036691">
    <property type="entry name" value="Endo/exonu/phosph_ase_sf"/>
</dbReference>
<dbReference type="SMART" id="SM00343">
    <property type="entry name" value="ZnF_C2HC"/>
    <property type="match status" value="2"/>
</dbReference>
<keyword evidence="5" id="KW-1185">Reference proteome</keyword>
<reference evidence="3" key="1">
    <citation type="journal article" date="2020" name="J Insects Food Feed">
        <title>The yellow mealworm (Tenebrio molitor) genome: a resource for the emerging insects as food and feed industry.</title>
        <authorList>
            <person name="Eriksson T."/>
            <person name="Andere A."/>
            <person name="Kelstrup H."/>
            <person name="Emery V."/>
            <person name="Picard C."/>
        </authorList>
    </citation>
    <scope>NUCLEOTIDE SEQUENCE</scope>
    <source>
        <strain evidence="3">Stoneville</strain>
        <tissue evidence="3">Whole head</tissue>
    </source>
</reference>
<dbReference type="PANTHER" id="PTHR33273:SF2">
    <property type="entry name" value="ENDONUCLEASE_EXONUCLEASE_PHOSPHATASE DOMAIN-CONTAINING PROTEIN"/>
    <property type="match status" value="1"/>
</dbReference>
<feature type="compositionally biased region" description="Polar residues" evidence="1">
    <location>
        <begin position="221"/>
        <end position="273"/>
    </location>
</feature>
<reference evidence="3" key="2">
    <citation type="submission" date="2021-08" db="EMBL/GenBank/DDBJ databases">
        <authorList>
            <person name="Eriksson T."/>
        </authorList>
    </citation>
    <scope>NUCLEOTIDE SEQUENCE</scope>
    <source>
        <strain evidence="3">Stoneville</strain>
        <tissue evidence="3">Whole head</tissue>
    </source>
</reference>
<feature type="region of interest" description="Disordered" evidence="1">
    <location>
        <begin position="196"/>
        <end position="275"/>
    </location>
</feature>
<dbReference type="SMART" id="SM00596">
    <property type="entry name" value="PRE_C2HC"/>
    <property type="match status" value="1"/>
</dbReference>
<evidence type="ECO:0000259" key="2">
    <source>
        <dbReference type="PROSITE" id="PS50878"/>
    </source>
</evidence>
<dbReference type="GO" id="GO:0003824">
    <property type="term" value="F:catalytic activity"/>
    <property type="evidence" value="ECO:0007669"/>
    <property type="project" value="InterPro"/>
</dbReference>
<sequence length="1257" mass="142016">MDASESPAPAPVQAEPSTSEFRMEESIEPAREAFSNRSRGGSQKGQNGHTNGPSGHCFPEKILRAVLRTVPVEIELDEIKLDLVQQGLAPIKLSGMISNRTKKPLPLVLVEVPKNRNQIFQLKAVCHLFVTVERPRRTGLPTQCHRCQRVHHSQRHCRAQPMRVKCVVGPRRARLTTAKLRFDTIHSALCIRPCQSGTAPTTTSAGKMKKIPEETLRSPKTKPTTQQKPGESYRNPTNRPESLQTSPVSSEPASTITSPISSMLTTIPSTQSDPDAKYTVRNIPTNYASQKIFYNFLTTTMGIRNITTLIVNANKTALLIVPTALSDNFQKSLQTAINSPHITISPINRKNPTHQPNPKKPTFSVVIQNVPQDITPEDITTHCPSLSIVKAWRITSRKTNRPTTLIRILTTNKDTIDDMLINGVELFGRTFECETSHPPSPTPIQCLRCFQFGHGQAECTNKQICPKCPDNHPPNKCPAKEPSCSACRGPHPAWSGSCPKLKEVEVTETTPVLPVKIIDQPAELTEPADIESDPAESETPIAIVRTLIAFMTKALFDLFRLQKAKIQAIPEQTSKSVFKIFTKVSHSGRNIHFTFNHCINICGIARKYTHLKNFLTQDKISIVAITEAHATKPISLPKFHCYQRNSEVDRGGGVALRVADKLASSSHPLPNHLSHIEAVAANLYINNSSIVIISYYNRPNDKVSTALLRYASQLNHAIVLGDFNGRHPDFGDTLSDPNGRLLNSLLIDLPLCRLHNTSPIVISHQGCYIPDHILINENLTPIINLHCSIGTTVSSDHIPLTSHFLINGPPPPPEFIPVTNFKEADWRKFQQFISENLSNMTPTIDPRSVDIQVARFTETLKSAQLQSVPRKFIPMNKRPIPARILSLIRDKRRVYREFVRTRNPNLKTIFNQLNAQVRRDLNQFREDQWSYICQTVDYRDGKKFHTDSTRHVNLKECTLAVFLDIERAFDRVWHDGLIQKLIPLRLNPNFIKIIDSFLTNRTCSVKIQNFKSVTIQLHAGVLPQGSILSPLLYITYCRNFPVLDDPRTKTRLFADDTAVWTSQKNPLTARRILQDHMAAIETWTNSWRIKPNPLKSQSILMTHSRASRTRALLQNHNLTLNNTPIPLHKNIRYPGVTFSQNCTLNQDLKETLKKTKNRANLLYRVRGRIRGCDPKTLLHTYKTFIRPIAEYRSPLYASLYPASLNQLSACERRILRRIFRLHCSFPSAHLNQTTQTTSIQDRLQHLQKRCHQNTQLQ</sequence>
<name>A0A8J6GXR1_TENMO</name>
<feature type="compositionally biased region" description="Polar residues" evidence="1">
    <location>
        <begin position="196"/>
        <end position="205"/>
    </location>
</feature>
<accession>A0A8J6GXR1</accession>
<dbReference type="SUPFAM" id="SSF54928">
    <property type="entry name" value="RNA-binding domain, RBD"/>
    <property type="match status" value="1"/>
</dbReference>
<evidence type="ECO:0000313" key="4">
    <source>
        <dbReference type="EMBL" id="KAH0808061.1"/>
    </source>
</evidence>
<evidence type="ECO:0000313" key="5">
    <source>
        <dbReference type="Proteomes" id="UP000719412"/>
    </source>
</evidence>
<dbReference type="EMBL" id="JABDTM020029305">
    <property type="protein sequence ID" value="KAH0808060.1"/>
    <property type="molecule type" value="Genomic_DNA"/>
</dbReference>
<feature type="region of interest" description="Disordered" evidence="1">
    <location>
        <begin position="1"/>
        <end position="56"/>
    </location>
</feature>
<feature type="compositionally biased region" description="Polar residues" evidence="1">
    <location>
        <begin position="35"/>
        <end position="53"/>
    </location>
</feature>
<dbReference type="SUPFAM" id="SSF56219">
    <property type="entry name" value="DNase I-like"/>
    <property type="match status" value="1"/>
</dbReference>
<dbReference type="InterPro" id="IPR005135">
    <property type="entry name" value="Endo/exonuclease/phosphatase"/>
</dbReference>
<gene>
    <name evidence="4" type="ORF">GEV33_014730</name>
    <name evidence="3" type="ORF">GEV33_014731</name>
</gene>
<dbReference type="Pfam" id="PF14529">
    <property type="entry name" value="Exo_endo_phos_2"/>
    <property type="match status" value="1"/>
</dbReference>
<dbReference type="GO" id="GO:0008270">
    <property type="term" value="F:zinc ion binding"/>
    <property type="evidence" value="ECO:0007669"/>
    <property type="project" value="InterPro"/>
</dbReference>
<dbReference type="GO" id="GO:0003676">
    <property type="term" value="F:nucleic acid binding"/>
    <property type="evidence" value="ECO:0007669"/>
    <property type="project" value="InterPro"/>
</dbReference>
<dbReference type="AlphaFoldDB" id="A0A8J6GXR1"/>
<evidence type="ECO:0000313" key="3">
    <source>
        <dbReference type="EMBL" id="KAH0808060.1"/>
    </source>
</evidence>
<dbReference type="InterPro" id="IPR006579">
    <property type="entry name" value="Pre_C2HC_dom"/>
</dbReference>
<feature type="domain" description="Reverse transcriptase" evidence="2">
    <location>
        <begin position="849"/>
        <end position="1138"/>
    </location>
</feature>
<proteinExistence type="predicted"/>
<feature type="compositionally biased region" description="Basic and acidic residues" evidence="1">
    <location>
        <begin position="21"/>
        <end position="31"/>
    </location>
</feature>
<dbReference type="PROSITE" id="PS50878">
    <property type="entry name" value="RT_POL"/>
    <property type="match status" value="1"/>
</dbReference>